<dbReference type="InterPro" id="IPR011335">
    <property type="entry name" value="Restrct_endonuc-II-like"/>
</dbReference>
<evidence type="ECO:0000259" key="17">
    <source>
        <dbReference type="SMART" id="SM00891"/>
    </source>
</evidence>
<keyword evidence="5 15" id="KW-0540">Nuclease</keyword>
<evidence type="ECO:0000256" key="9">
    <source>
        <dbReference type="ARBA" id="ARBA00022801"/>
    </source>
</evidence>
<dbReference type="GO" id="GO:0000712">
    <property type="term" value="P:resolution of meiotic recombination intermediates"/>
    <property type="evidence" value="ECO:0007669"/>
    <property type="project" value="TreeGrafter"/>
</dbReference>
<dbReference type="SUPFAM" id="SSF47802">
    <property type="entry name" value="DNA polymerase beta, N-terminal domain-like"/>
    <property type="match status" value="1"/>
</dbReference>
<evidence type="ECO:0000256" key="10">
    <source>
        <dbReference type="ARBA" id="ARBA00022842"/>
    </source>
</evidence>
<evidence type="ECO:0000256" key="7">
    <source>
        <dbReference type="ARBA" id="ARBA00022759"/>
    </source>
</evidence>
<organism evidence="18 19">
    <name type="scientific">Amblyomma americanum</name>
    <name type="common">Lone star tick</name>
    <dbReference type="NCBI Taxonomy" id="6943"/>
    <lineage>
        <taxon>Eukaryota</taxon>
        <taxon>Metazoa</taxon>
        <taxon>Ecdysozoa</taxon>
        <taxon>Arthropoda</taxon>
        <taxon>Chelicerata</taxon>
        <taxon>Arachnida</taxon>
        <taxon>Acari</taxon>
        <taxon>Parasitiformes</taxon>
        <taxon>Ixodida</taxon>
        <taxon>Ixodoidea</taxon>
        <taxon>Ixodidae</taxon>
        <taxon>Amblyomminae</taxon>
        <taxon>Amblyomma</taxon>
    </lineage>
</organism>
<dbReference type="Gene3D" id="1.10.150.110">
    <property type="entry name" value="DNA polymerase beta, N-terminal domain-like"/>
    <property type="match status" value="1"/>
</dbReference>
<keyword evidence="7 15" id="KW-0255">Endonuclease</keyword>
<dbReference type="Pfam" id="PF14716">
    <property type="entry name" value="HHH_8"/>
    <property type="match status" value="1"/>
</dbReference>
<dbReference type="InterPro" id="IPR033309">
    <property type="entry name" value="Mus81"/>
</dbReference>
<dbReference type="InterPro" id="IPR042530">
    <property type="entry name" value="EME1/EME2_C"/>
</dbReference>
<dbReference type="GO" id="GO:0005634">
    <property type="term" value="C:nucleus"/>
    <property type="evidence" value="ECO:0007669"/>
    <property type="project" value="UniProtKB-SubCell"/>
</dbReference>
<dbReference type="InterPro" id="IPR006166">
    <property type="entry name" value="ERCC4_domain"/>
</dbReference>
<feature type="region of interest" description="Disordered" evidence="16">
    <location>
        <begin position="105"/>
        <end position="159"/>
    </location>
</feature>
<keyword evidence="12 15" id="KW-0234">DNA repair</keyword>
<dbReference type="GO" id="GO:0031573">
    <property type="term" value="P:mitotic intra-S DNA damage checkpoint signaling"/>
    <property type="evidence" value="ECO:0007669"/>
    <property type="project" value="TreeGrafter"/>
</dbReference>
<dbReference type="Pfam" id="PF21136">
    <property type="entry name" value="WHD_MUS81"/>
    <property type="match status" value="1"/>
</dbReference>
<dbReference type="PANTHER" id="PTHR13451:SF0">
    <property type="entry name" value="CROSSOVER JUNCTION ENDONUCLEASE MUS81"/>
    <property type="match status" value="1"/>
</dbReference>
<protein>
    <recommendedName>
        <fullName evidence="4 15">Crossover junction endonuclease MUS81</fullName>
        <ecNumber evidence="15">3.1.22.-</ecNumber>
    </recommendedName>
</protein>
<dbReference type="FunFam" id="3.40.50.10130:FF:000005">
    <property type="entry name" value="crossover junction endonuclease MUS81 isoform X1"/>
    <property type="match status" value="1"/>
</dbReference>
<dbReference type="InterPro" id="IPR036388">
    <property type="entry name" value="WH-like_DNA-bd_sf"/>
</dbReference>
<gene>
    <name evidence="18" type="ORF">V5799_022835</name>
</gene>
<dbReference type="Gene3D" id="1.10.10.10">
    <property type="entry name" value="Winged helix-like DNA-binding domain superfamily/Winged helix DNA-binding domain"/>
    <property type="match status" value="1"/>
</dbReference>
<dbReference type="GO" id="GO:0000727">
    <property type="term" value="P:double-strand break repair via break-induced replication"/>
    <property type="evidence" value="ECO:0007669"/>
    <property type="project" value="UniProtKB-UniRule"/>
</dbReference>
<keyword evidence="13 15" id="KW-0539">Nucleus</keyword>
<evidence type="ECO:0000256" key="3">
    <source>
        <dbReference type="ARBA" id="ARBA00010015"/>
    </source>
</evidence>
<dbReference type="InterPro" id="IPR027421">
    <property type="entry name" value="DNA_pol_lamdba_lyase_dom_sf"/>
</dbReference>
<proteinExistence type="inferred from homology"/>
<dbReference type="GO" id="GO:0048257">
    <property type="term" value="F:3'-flap endonuclease activity"/>
    <property type="evidence" value="ECO:0007669"/>
    <property type="project" value="TreeGrafter"/>
</dbReference>
<dbReference type="CDD" id="cd21036">
    <property type="entry name" value="WH_MUS81"/>
    <property type="match status" value="1"/>
</dbReference>
<evidence type="ECO:0000256" key="4">
    <source>
        <dbReference type="ARBA" id="ARBA00017114"/>
    </source>
</evidence>
<dbReference type="PANTHER" id="PTHR13451">
    <property type="entry name" value="CLASS II CROSSOVER JUNCTION ENDONUCLEASE MUS81"/>
    <property type="match status" value="1"/>
</dbReference>
<dbReference type="Proteomes" id="UP001321473">
    <property type="component" value="Unassembled WGS sequence"/>
</dbReference>
<dbReference type="FunFam" id="1.10.10.10:FF:000307">
    <property type="entry name" value="Crossover junction endonuclease MUS81"/>
    <property type="match status" value="1"/>
</dbReference>
<dbReference type="CDD" id="cd20074">
    <property type="entry name" value="XPF_nuclease_Mus81"/>
    <property type="match status" value="1"/>
</dbReference>
<dbReference type="Gene3D" id="3.40.50.10130">
    <property type="match status" value="1"/>
</dbReference>
<dbReference type="GO" id="GO:0031297">
    <property type="term" value="P:replication fork processing"/>
    <property type="evidence" value="ECO:0007669"/>
    <property type="project" value="UniProtKB-ARBA"/>
</dbReference>
<keyword evidence="8 15" id="KW-0227">DNA damage</keyword>
<dbReference type="Pfam" id="PF02732">
    <property type="entry name" value="ERCC4"/>
    <property type="match status" value="1"/>
</dbReference>
<dbReference type="EMBL" id="JARKHS020001855">
    <property type="protein sequence ID" value="KAK8787386.1"/>
    <property type="molecule type" value="Genomic_DNA"/>
</dbReference>
<dbReference type="InterPro" id="IPR047417">
    <property type="entry name" value="WHD_MUS81"/>
</dbReference>
<reference evidence="18 19" key="1">
    <citation type="journal article" date="2023" name="Arcadia Sci">
        <title>De novo assembly of a long-read Amblyomma americanum tick genome.</title>
        <authorList>
            <person name="Chou S."/>
            <person name="Poskanzer K.E."/>
            <person name="Rollins M."/>
            <person name="Thuy-Boun P.S."/>
        </authorList>
    </citation>
    <scope>NUCLEOTIDE SEQUENCE [LARGE SCALE GENOMIC DNA]</scope>
    <source>
        <strain evidence="18">F_SG_1</strain>
        <tissue evidence="18">Salivary glands</tissue>
    </source>
</reference>
<dbReference type="FunFam" id="1.10.150.110:FF:000001">
    <property type="entry name" value="Putative Crossover junction endonuclease MUS81"/>
    <property type="match status" value="1"/>
</dbReference>
<feature type="domain" description="ERCC4" evidence="17">
    <location>
        <begin position="313"/>
        <end position="412"/>
    </location>
</feature>
<keyword evidence="10 15" id="KW-0460">Magnesium</keyword>
<dbReference type="GO" id="GO:0003677">
    <property type="term" value="F:DNA binding"/>
    <property type="evidence" value="ECO:0007669"/>
    <property type="project" value="UniProtKB-UniRule"/>
</dbReference>
<dbReference type="InterPro" id="IPR047416">
    <property type="entry name" value="XPF_nuclease_Mus81"/>
</dbReference>
<evidence type="ECO:0000256" key="13">
    <source>
        <dbReference type="ARBA" id="ARBA00023242"/>
    </source>
</evidence>
<comment type="function">
    <text evidence="15">Interacts with EME1 to form a DNA structure-specific endonuclease with substrate preference for branched DNA structures with a 5'-end at the branch nick. Typical substrates include 3'-flap structures, D-loops, replication forks and nicked Holliday junctions. May be required in mitosis for the processing of stalled or collapsed replication fork intermediates. May be required in meiosis for the repair of meiosis-specific double strand breaks subsequent to single-end invasion (SEI).</text>
</comment>
<keyword evidence="14" id="KW-0469">Meiosis</keyword>
<comment type="similarity">
    <text evidence="3 15">Belongs to the XPF family.</text>
</comment>
<evidence type="ECO:0000256" key="1">
    <source>
        <dbReference type="ARBA" id="ARBA00001946"/>
    </source>
</evidence>
<evidence type="ECO:0000256" key="12">
    <source>
        <dbReference type="ARBA" id="ARBA00023204"/>
    </source>
</evidence>
<evidence type="ECO:0000256" key="6">
    <source>
        <dbReference type="ARBA" id="ARBA00022723"/>
    </source>
</evidence>
<keyword evidence="19" id="KW-1185">Reference proteome</keyword>
<dbReference type="EC" id="3.1.22.-" evidence="15"/>
<evidence type="ECO:0000256" key="5">
    <source>
        <dbReference type="ARBA" id="ARBA00022722"/>
    </source>
</evidence>
<dbReference type="GO" id="GO:0006308">
    <property type="term" value="P:DNA catabolic process"/>
    <property type="evidence" value="ECO:0007669"/>
    <property type="project" value="UniProtKB-UniRule"/>
</dbReference>
<comment type="caution">
    <text evidence="18">The sequence shown here is derived from an EMBL/GenBank/DDBJ whole genome shotgun (WGS) entry which is preliminary data.</text>
</comment>
<evidence type="ECO:0000256" key="2">
    <source>
        <dbReference type="ARBA" id="ARBA00004123"/>
    </source>
</evidence>
<keyword evidence="6 15" id="KW-0479">Metal-binding</keyword>
<name>A0AAQ4FJY2_AMBAM</name>
<evidence type="ECO:0000256" key="16">
    <source>
        <dbReference type="SAM" id="MobiDB-lite"/>
    </source>
</evidence>
<evidence type="ECO:0000256" key="8">
    <source>
        <dbReference type="ARBA" id="ARBA00022763"/>
    </source>
</evidence>
<accession>A0AAQ4FJY2</accession>
<evidence type="ECO:0000256" key="15">
    <source>
        <dbReference type="RuleBase" id="RU369042"/>
    </source>
</evidence>
<comment type="cofactor">
    <cofactor evidence="1 15">
        <name>Mg(2+)</name>
        <dbReference type="ChEBI" id="CHEBI:18420"/>
    </cofactor>
</comment>
<dbReference type="AlphaFoldDB" id="A0AAQ4FJY2"/>
<comment type="subunit">
    <text evidence="15">Interacts with EME1.</text>
</comment>
<dbReference type="GO" id="GO:0008821">
    <property type="term" value="F:crossover junction DNA endonuclease activity"/>
    <property type="evidence" value="ECO:0007669"/>
    <property type="project" value="UniProtKB-UniRule"/>
</dbReference>
<dbReference type="Gene3D" id="1.10.150.670">
    <property type="entry name" value="Crossover junction endonuclease EME1, DNA-binding domain"/>
    <property type="match status" value="1"/>
</dbReference>
<dbReference type="SMART" id="SM00891">
    <property type="entry name" value="ERCC4"/>
    <property type="match status" value="1"/>
</dbReference>
<dbReference type="InterPro" id="IPR010996">
    <property type="entry name" value="HHH_MUS81"/>
</dbReference>
<evidence type="ECO:0000313" key="18">
    <source>
        <dbReference type="EMBL" id="KAK8787386.1"/>
    </source>
</evidence>
<evidence type="ECO:0000256" key="11">
    <source>
        <dbReference type="ARBA" id="ARBA00023172"/>
    </source>
</evidence>
<keyword evidence="11 15" id="KW-0233">DNA recombination</keyword>
<dbReference type="GO" id="GO:0046872">
    <property type="term" value="F:metal ion binding"/>
    <property type="evidence" value="ECO:0007669"/>
    <property type="project" value="UniProtKB-UniRule"/>
</dbReference>
<evidence type="ECO:0000256" key="14">
    <source>
        <dbReference type="ARBA" id="ARBA00023254"/>
    </source>
</evidence>
<evidence type="ECO:0000313" key="19">
    <source>
        <dbReference type="Proteomes" id="UP001321473"/>
    </source>
</evidence>
<comment type="subcellular location">
    <subcellularLocation>
        <location evidence="2 15">Nucleus</location>
    </subcellularLocation>
</comment>
<dbReference type="SUPFAM" id="SSF52980">
    <property type="entry name" value="Restriction endonuclease-like"/>
    <property type="match status" value="1"/>
</dbReference>
<keyword evidence="9 15" id="KW-0378">Hydrolase</keyword>
<dbReference type="GO" id="GO:0048476">
    <property type="term" value="C:Holliday junction resolvase complex"/>
    <property type="evidence" value="ECO:0007669"/>
    <property type="project" value="UniProtKB-UniRule"/>
</dbReference>
<sequence>MYTAATVAKLRRITKKNPDPNPLFTKWLQEWRDAAVASNSKLQHVYGRALKSLRKYPLVLKTGQEAKILEYFGDKLCAMLDKKLEEHRRDNPAWCLPSDSAPMVLDLTDDDDSQTSTSQDDAVGTTSSGKPASTVKAKRKKAGNGAGPTTKKRGPRQYIPLPRSGAHAILVTLGKRRLELKASWAGASSHDWMTKSDLIIAAQPLCDAFFTVRLPDSHYTAWSCMATLIKKGLISKQGCPARFSLTDEGEELACRLIAPGTLPGTAAGSVGSLAVNGGEDVHLNFQSDDDSSNSYPSVTRLPPPPPLDSMRIILLVDCSETTASSQERFLRELRELNVPHEVRRLNVGDFVWVCRAEGGPHGRREWVLGPLVERKRTDDLAKSIIDGRFHEQKVRLVASGIKPLVYLIEEAGGKSTHCISDAALEQAVLNTQVSDGFLIKWTRDPRDTACFLAISTCHLQTKKAKAVSSEEFLQGKPTWEEFNAGGIKSRGLQVQEMMALNILQVKGMSLDKVMPLVQKYPTPMRFFEAFDKAASDPRGKTAFLKDCGITGKALHDKLWALYGSAEPLQ</sequence>